<dbReference type="Proteomes" id="UP001446871">
    <property type="component" value="Unassembled WGS sequence"/>
</dbReference>
<dbReference type="Pfam" id="PF06722">
    <property type="entry name" value="EryCIII-like_C"/>
    <property type="match status" value="1"/>
</dbReference>
<proteinExistence type="predicted"/>
<evidence type="ECO:0000256" key="2">
    <source>
        <dbReference type="SAM" id="MobiDB-lite"/>
    </source>
</evidence>
<evidence type="ECO:0000256" key="1">
    <source>
        <dbReference type="ARBA" id="ARBA00022679"/>
    </source>
</evidence>
<dbReference type="InterPro" id="IPR010610">
    <property type="entry name" value="EryCIII-like_C"/>
</dbReference>
<reference evidence="4 5" key="1">
    <citation type="submission" date="2023-01" db="EMBL/GenBank/DDBJ databases">
        <title>Analysis of 21 Apiospora genomes using comparative genomics revels a genus with tremendous synthesis potential of carbohydrate active enzymes and secondary metabolites.</title>
        <authorList>
            <person name="Sorensen T."/>
        </authorList>
    </citation>
    <scope>NUCLEOTIDE SEQUENCE [LARGE SCALE GENOMIC DNA]</scope>
    <source>
        <strain evidence="4 5">CBS 83171</strain>
    </source>
</reference>
<keyword evidence="5" id="KW-1185">Reference proteome</keyword>
<feature type="domain" description="Erythromycin biosynthesis protein CIII-like C-terminal" evidence="3">
    <location>
        <begin position="329"/>
        <end position="441"/>
    </location>
</feature>
<gene>
    <name evidence="4" type="ORF">PG996_004213</name>
</gene>
<sequence length="488" mass="53053">MAEPLKPLVLMCSTPVSGHIIPMLAIARQLVKRKYDVCFVSGSGYREQAEATGASFVPVEGYGDFYDLTSWDLDADWPAGQKHMEGPACFNHDLIHIFCKSLPSQYAAIQRALSMFMLNRQSPPRPIIVMTESLNFGALPIILDAPGLRPSGFIAIGLNPILLTSIDHSPFGTGMLPDRSPEGRARNKVANAAQKQTFAESQAHFAEALASVGAKSPEAFLLDSLYSLPDRFVQMCAPSVEYLRTDAPATLRFAGGYPRTQVSSSRGTGDQPERPSWWHEITSDPTKKIVFVCQGTVAMDFSQLVVPTMAALADRSDVLVTVALGRPGTSLPVDDDIPSNCRVAEYIPYDDLLPHCDVFVTTGGYGSFQRALLHGTPLVMAGTTEEKPETAARAEWAGVAVNLRTSHPSTGQLREAVDEILGNTDKYKARALEIKAEIAMYDPVGVIVDNIEELAAEKGEAHEKEEEEGVRDAQNVATHLPLETRVEA</sequence>
<dbReference type="CDD" id="cd03784">
    <property type="entry name" value="GT1_Gtf-like"/>
    <property type="match status" value="1"/>
</dbReference>
<comment type="caution">
    <text evidence="4">The sequence shown here is derived from an EMBL/GenBank/DDBJ whole genome shotgun (WGS) entry which is preliminary data.</text>
</comment>
<name>A0ABR1W3H9_9PEZI</name>
<evidence type="ECO:0000313" key="5">
    <source>
        <dbReference type="Proteomes" id="UP001446871"/>
    </source>
</evidence>
<feature type="region of interest" description="Disordered" evidence="2">
    <location>
        <begin position="458"/>
        <end position="488"/>
    </location>
</feature>
<accession>A0ABR1W3H9</accession>
<dbReference type="Gene3D" id="3.40.50.2000">
    <property type="entry name" value="Glycogen Phosphorylase B"/>
    <property type="match status" value="2"/>
</dbReference>
<dbReference type="EMBL" id="JAQQWM010000002">
    <property type="protein sequence ID" value="KAK8078043.1"/>
    <property type="molecule type" value="Genomic_DNA"/>
</dbReference>
<evidence type="ECO:0000313" key="4">
    <source>
        <dbReference type="EMBL" id="KAK8078043.1"/>
    </source>
</evidence>
<dbReference type="PANTHER" id="PTHR21015:SF22">
    <property type="entry name" value="GLYCOSYLTRANSFERASE"/>
    <property type="match status" value="1"/>
</dbReference>
<protein>
    <submittedName>
        <fullName evidence="4">UDP-glucosyltransferase B1</fullName>
    </submittedName>
</protein>
<dbReference type="PANTHER" id="PTHR21015">
    <property type="entry name" value="UDP-N-ACETYLGLUCOSAMINE--N-ACETYLMURAMYL-(PENTAPEPTIDE) PYROPHOSPHORYL-UNDECAPRENOL N-ACETYLGLUCOSAMINE TRANSFERASE 1"/>
    <property type="match status" value="1"/>
</dbReference>
<dbReference type="SUPFAM" id="SSF53756">
    <property type="entry name" value="UDP-Glycosyltransferase/glycogen phosphorylase"/>
    <property type="match status" value="1"/>
</dbReference>
<keyword evidence="1" id="KW-0808">Transferase</keyword>
<dbReference type="InterPro" id="IPR002213">
    <property type="entry name" value="UDP_glucos_trans"/>
</dbReference>
<organism evidence="4 5">
    <name type="scientific">Apiospora saccharicola</name>
    <dbReference type="NCBI Taxonomy" id="335842"/>
    <lineage>
        <taxon>Eukaryota</taxon>
        <taxon>Fungi</taxon>
        <taxon>Dikarya</taxon>
        <taxon>Ascomycota</taxon>
        <taxon>Pezizomycotina</taxon>
        <taxon>Sordariomycetes</taxon>
        <taxon>Xylariomycetidae</taxon>
        <taxon>Amphisphaeriales</taxon>
        <taxon>Apiosporaceae</taxon>
        <taxon>Apiospora</taxon>
    </lineage>
</organism>
<evidence type="ECO:0000259" key="3">
    <source>
        <dbReference type="Pfam" id="PF06722"/>
    </source>
</evidence>